<dbReference type="Proteomes" id="UP000053259">
    <property type="component" value="Unassembled WGS sequence"/>
</dbReference>
<feature type="compositionally biased region" description="Polar residues" evidence="1">
    <location>
        <begin position="429"/>
        <end position="460"/>
    </location>
</feature>
<evidence type="ECO:0000313" key="3">
    <source>
        <dbReference type="Proteomes" id="UP000053259"/>
    </source>
</evidence>
<keyword evidence="3" id="KW-1185">Reference proteome</keyword>
<dbReference type="STRING" id="253628.A0A0D2B9Z9"/>
<feature type="region of interest" description="Disordered" evidence="1">
    <location>
        <begin position="426"/>
        <end position="524"/>
    </location>
</feature>
<dbReference type="FunFam" id="1.25.40.10:FF:000146">
    <property type="entry name" value="Clathrin-coated vesiclec protein (Bud7)"/>
    <property type="match status" value="1"/>
</dbReference>
<gene>
    <name evidence="2" type="ORF">PV09_01012</name>
</gene>
<dbReference type="GO" id="GO:0034044">
    <property type="term" value="C:exomer complex"/>
    <property type="evidence" value="ECO:0007669"/>
    <property type="project" value="UniProtKB-ARBA"/>
</dbReference>
<dbReference type="PANTHER" id="PTHR31975:SF1">
    <property type="entry name" value="BUD SITE SELECTION PROTEIN 7-RELATED"/>
    <property type="match status" value="1"/>
</dbReference>
<dbReference type="EMBL" id="KN847531">
    <property type="protein sequence ID" value="KIW08074.1"/>
    <property type="molecule type" value="Genomic_DNA"/>
</dbReference>
<evidence type="ECO:0000256" key="1">
    <source>
        <dbReference type="SAM" id="MobiDB-lite"/>
    </source>
</evidence>
<reference evidence="2 3" key="1">
    <citation type="submission" date="2015-01" db="EMBL/GenBank/DDBJ databases">
        <title>The Genome Sequence of Ochroconis gallopava CBS43764.</title>
        <authorList>
            <consortium name="The Broad Institute Genomics Platform"/>
            <person name="Cuomo C."/>
            <person name="de Hoog S."/>
            <person name="Gorbushina A."/>
            <person name="Stielow B."/>
            <person name="Teixiera M."/>
            <person name="Abouelleil A."/>
            <person name="Chapman S.B."/>
            <person name="Priest M."/>
            <person name="Young S.K."/>
            <person name="Wortman J."/>
            <person name="Nusbaum C."/>
            <person name="Birren B."/>
        </authorList>
    </citation>
    <scope>NUCLEOTIDE SEQUENCE [LARGE SCALE GENOMIC DNA]</scope>
    <source>
        <strain evidence="2 3">CBS 43764</strain>
    </source>
</reference>
<dbReference type="Pfam" id="PF09295">
    <property type="entry name" value="ChAPs"/>
    <property type="match status" value="1"/>
</dbReference>
<accession>A0A0D2B9Z9</accession>
<proteinExistence type="predicted"/>
<feature type="compositionally biased region" description="Polar residues" evidence="1">
    <location>
        <begin position="485"/>
        <end position="505"/>
    </location>
</feature>
<dbReference type="OrthoDB" id="434695at2759"/>
<dbReference type="InterPro" id="IPR011990">
    <property type="entry name" value="TPR-like_helical_dom_sf"/>
</dbReference>
<organism evidence="2 3">
    <name type="scientific">Verruconis gallopava</name>
    <dbReference type="NCBI Taxonomy" id="253628"/>
    <lineage>
        <taxon>Eukaryota</taxon>
        <taxon>Fungi</taxon>
        <taxon>Dikarya</taxon>
        <taxon>Ascomycota</taxon>
        <taxon>Pezizomycotina</taxon>
        <taxon>Dothideomycetes</taxon>
        <taxon>Pleosporomycetidae</taxon>
        <taxon>Venturiales</taxon>
        <taxon>Sympoventuriaceae</taxon>
        <taxon>Verruconis</taxon>
    </lineage>
</organism>
<feature type="compositionally biased region" description="Polar residues" evidence="1">
    <location>
        <begin position="513"/>
        <end position="524"/>
    </location>
</feature>
<dbReference type="GO" id="GO:0006893">
    <property type="term" value="P:Golgi to plasma membrane transport"/>
    <property type="evidence" value="ECO:0007669"/>
    <property type="project" value="TreeGrafter"/>
</dbReference>
<dbReference type="InParanoid" id="A0A0D2B9Z9"/>
<dbReference type="InterPro" id="IPR015374">
    <property type="entry name" value="ChAPs"/>
</dbReference>
<sequence length="696" mass="78680">MAPITAVPEIFEEELHTAVDARTESLQTLRELGPPDLVHLVKQPIKGAARQTGVYHHVTGIEASSSASLAAYINTLTHTPHDKQNKVVSGLYCCYNAFSRLDMRVQVQIPGTVESYCIDERGDKRVASDDLWLETYLCSVLRAYSYADDGSGDVIKKIVGVRRFNPITTTEAEHRFLDAAERLFFNGWQLGSDPEIQVPNTVSNHLTTGLLNYIHTTGRFASGINLFEKLRIKDPEISSLLARVYISADEEVKAVQVLHDAIEQLPMDYSLLDCQASFLNKKGRSDLALEIAKRSVVSAPSEFGTWARLAEIYVGLEQWDLALLTLNSCPMFTYQDKDAPRMPEPLRVYLPTMAETICDEIDDTQASSESELVHPTLRKLHAANFKGTFLKAYMLLTEITKKIGWDQLLRIRSQVFVMEEEYRHEKQAASATPHSRNASTTALRSPSPNPETNGEGSSQHSESETRAEDKEDEDDDSSEVGTPVSAVQNGDANLSKPASTITSSEVHAGSDNAEVSSQSPETHYTQFRNKRLCERWLDNLFMVLYEDLRVYTIWRTEMAQFRQENMQYKKSAEEWEILGELAERLHHDEEAYEAWQQCLAIRFSPKAMKGLIRWWEQRGDVRGLLGAVIRLICWQYRWYSEFSPSLLYTVRKLIEEEGALKVRSIIQSTPLPEHVLDLTHQYAALCAAFHSTGTDT</sequence>
<dbReference type="HOGENOM" id="CLU_019711_0_0_1"/>
<evidence type="ECO:0000313" key="2">
    <source>
        <dbReference type="EMBL" id="KIW08074.1"/>
    </source>
</evidence>
<dbReference type="GeneID" id="27308985"/>
<dbReference type="SUPFAM" id="SSF48452">
    <property type="entry name" value="TPR-like"/>
    <property type="match status" value="1"/>
</dbReference>
<dbReference type="Gene3D" id="1.25.40.10">
    <property type="entry name" value="Tetratricopeptide repeat domain"/>
    <property type="match status" value="2"/>
</dbReference>
<dbReference type="PANTHER" id="PTHR31975">
    <property type="entry name" value="BUD SITE SELECTION PROTEIN 7-RELATED"/>
    <property type="match status" value="1"/>
</dbReference>
<dbReference type="FunFam" id="1.25.40.10:FF:000149">
    <property type="entry name" value="Clathrin-coated vesiclec protein (Bud7)"/>
    <property type="match status" value="1"/>
</dbReference>
<dbReference type="RefSeq" id="XP_016217943.1">
    <property type="nucleotide sequence ID" value="XM_016353848.1"/>
</dbReference>
<protein>
    <recommendedName>
        <fullName evidence="4">Chaps-domain-containing protein</fullName>
    </recommendedName>
</protein>
<name>A0A0D2B9Z9_9PEZI</name>
<dbReference type="FunCoup" id="A0A0D2B9Z9">
    <property type="interactions" value="89"/>
</dbReference>
<dbReference type="VEuPathDB" id="FungiDB:PV09_01012"/>
<dbReference type="AlphaFoldDB" id="A0A0D2B9Z9"/>
<evidence type="ECO:0008006" key="4">
    <source>
        <dbReference type="Google" id="ProtNLM"/>
    </source>
</evidence>